<evidence type="ECO:0000313" key="1">
    <source>
        <dbReference type="EMBL" id="CCO50049.1"/>
    </source>
</evidence>
<evidence type="ECO:0000313" key="2">
    <source>
        <dbReference type="Proteomes" id="UP000018211"/>
    </source>
</evidence>
<dbReference type="EMBL" id="CAOF01000194">
    <property type="protein sequence ID" value="CCO50049.1"/>
    <property type="molecule type" value="Genomic_DNA"/>
</dbReference>
<gene>
    <name evidence="1" type="ORF">VIBNISOn1_970070</name>
</gene>
<protein>
    <submittedName>
        <fullName evidence="1">Uncharacterized protein</fullName>
    </submittedName>
</protein>
<accession>A0AAV2VZL8</accession>
<dbReference type="Proteomes" id="UP000018211">
    <property type="component" value="Unassembled WGS sequence"/>
</dbReference>
<proteinExistence type="predicted"/>
<reference evidence="1 2" key="1">
    <citation type="journal article" date="2013" name="ISME J.">
        <title>Comparative genomics of pathogenic lineages of Vibrio nigripulchritudo identifies virulence-associated traits.</title>
        <authorList>
            <person name="Goudenege D."/>
            <person name="Labreuche Y."/>
            <person name="Krin E."/>
            <person name="Ansquer D."/>
            <person name="Mangenot S."/>
            <person name="Calteau A."/>
            <person name="Medigue C."/>
            <person name="Mazel D."/>
            <person name="Polz M.F."/>
            <person name="Le Roux F."/>
        </authorList>
    </citation>
    <scope>NUCLEOTIDE SEQUENCE [LARGE SCALE GENOMIC DNA]</scope>
    <source>
        <strain evidence="1 2">SOn1</strain>
    </source>
</reference>
<dbReference type="AlphaFoldDB" id="A0AAV2VZL8"/>
<organism evidence="1 2">
    <name type="scientific">Vibrio nigripulchritudo SOn1</name>
    <dbReference type="NCBI Taxonomy" id="1238450"/>
    <lineage>
        <taxon>Bacteria</taxon>
        <taxon>Pseudomonadati</taxon>
        <taxon>Pseudomonadota</taxon>
        <taxon>Gammaproteobacteria</taxon>
        <taxon>Vibrionales</taxon>
        <taxon>Vibrionaceae</taxon>
        <taxon>Vibrio</taxon>
    </lineage>
</organism>
<sequence>MTNSFDLYLKHPDGQLQSFAASEESTLDEEAINAIAQSKDPIVLAFTGNATPASLDNLFSLMQQLYRPLMRKRGCQFWVYWNKGTDPVIQTGAQTLCQIAAMELAGKKARINFLYGDMPFTSESYPSLSRMQGIEYLTAQSVEWSPQPLQMA</sequence>
<name>A0AAV2VZL8_9VIBR</name>
<dbReference type="RefSeq" id="WP_022613967.1">
    <property type="nucleotide sequence ID" value="NZ_LK391965.1"/>
</dbReference>
<comment type="caution">
    <text evidence="1">The sequence shown here is derived from an EMBL/GenBank/DDBJ whole genome shotgun (WGS) entry which is preliminary data.</text>
</comment>